<dbReference type="Proteomes" id="UP000235619">
    <property type="component" value="Unassembled WGS sequence"/>
</dbReference>
<feature type="transmembrane region" description="Helical" evidence="6">
    <location>
        <begin position="7"/>
        <end position="23"/>
    </location>
</feature>
<dbReference type="AlphaFoldDB" id="A0A2N7QGA1"/>
<evidence type="ECO:0000256" key="5">
    <source>
        <dbReference type="ARBA" id="ARBA00023136"/>
    </source>
</evidence>
<sequence>MIKNLSEWILLVLVLIILASFIYLLMPLFYIICWAGILAFFVYPVYKFINLKLKNHKRISAILVILCFVIFIIIPFSLVLLNFYSQAFSFLKNLEPLTQKDLMELIENLKNYPHIYVLISKILNQMQPYIPQLQEKFAQFISNIFQSGFGILKNFVKFIFSLGFQTAFTLIALYYFLIDGERVINEIIELIPGDKEEKEKILQRVSSILKGVLYGNILTGLIQGFLAFIIYFLLGIPQYLLWAFLTVIASFVPVLGTAFIWGPLIIYLLIIGSYTKAVILLLYSALIVSQVDNFLKPVLIGEKTKIHNLLIFFSVLGGLAQFGALGLFLGPFILGLVLSIIEIYKIKIPH</sequence>
<gene>
    <name evidence="7" type="ORF">C0169_01270</name>
</gene>
<feature type="transmembrane region" description="Helical" evidence="6">
    <location>
        <begin position="61"/>
        <end position="84"/>
    </location>
</feature>
<organism evidence="7 8">
    <name type="scientific">Thermodesulfobacterium geofontis</name>
    <dbReference type="NCBI Taxonomy" id="1295609"/>
    <lineage>
        <taxon>Bacteria</taxon>
        <taxon>Pseudomonadati</taxon>
        <taxon>Thermodesulfobacteriota</taxon>
        <taxon>Thermodesulfobacteria</taxon>
        <taxon>Thermodesulfobacteriales</taxon>
        <taxon>Thermodesulfobacteriaceae</taxon>
        <taxon>Thermodesulfobacterium</taxon>
    </lineage>
</organism>
<accession>A0A2N7QGA1</accession>
<evidence type="ECO:0000313" key="8">
    <source>
        <dbReference type="Proteomes" id="UP000235619"/>
    </source>
</evidence>
<protein>
    <recommendedName>
        <fullName evidence="9">AI-2E family transporter</fullName>
    </recommendedName>
</protein>
<reference evidence="7 8" key="1">
    <citation type="submission" date="2018-01" db="EMBL/GenBank/DDBJ databases">
        <title>Metagenomic assembled genomes from two thermal pools in the Uzon Caldera, Kamchatka, Russia.</title>
        <authorList>
            <person name="Wilkins L."/>
            <person name="Ettinger C."/>
        </authorList>
    </citation>
    <scope>NUCLEOTIDE SEQUENCE [LARGE SCALE GENOMIC DNA]</scope>
    <source>
        <strain evidence="7">ARK-04</strain>
    </source>
</reference>
<feature type="transmembrane region" description="Helical" evidence="6">
    <location>
        <begin position="212"/>
        <end position="233"/>
    </location>
</feature>
<comment type="subcellular location">
    <subcellularLocation>
        <location evidence="1">Membrane</location>
        <topology evidence="1">Multi-pass membrane protein</topology>
    </subcellularLocation>
</comment>
<keyword evidence="3 6" id="KW-0812">Transmembrane</keyword>
<feature type="transmembrane region" description="Helical" evidence="6">
    <location>
        <begin position="239"/>
        <end position="261"/>
    </location>
</feature>
<dbReference type="Pfam" id="PF01594">
    <property type="entry name" value="AI-2E_transport"/>
    <property type="match status" value="1"/>
</dbReference>
<evidence type="ECO:0000313" key="7">
    <source>
        <dbReference type="EMBL" id="PMP97980.1"/>
    </source>
</evidence>
<dbReference type="PANTHER" id="PTHR21716:SF4">
    <property type="entry name" value="TRANSMEMBRANE PROTEIN 245"/>
    <property type="match status" value="1"/>
</dbReference>
<evidence type="ECO:0008006" key="9">
    <source>
        <dbReference type="Google" id="ProtNLM"/>
    </source>
</evidence>
<evidence type="ECO:0000256" key="1">
    <source>
        <dbReference type="ARBA" id="ARBA00004141"/>
    </source>
</evidence>
<comment type="similarity">
    <text evidence="2">Belongs to the autoinducer-2 exporter (AI-2E) (TC 2.A.86) family.</text>
</comment>
<dbReference type="PANTHER" id="PTHR21716">
    <property type="entry name" value="TRANSMEMBRANE PROTEIN"/>
    <property type="match status" value="1"/>
</dbReference>
<keyword evidence="4 6" id="KW-1133">Transmembrane helix</keyword>
<name>A0A2N7QGA1_9BACT</name>
<dbReference type="GO" id="GO:0016020">
    <property type="term" value="C:membrane"/>
    <property type="evidence" value="ECO:0007669"/>
    <property type="project" value="UniProtKB-SubCell"/>
</dbReference>
<evidence type="ECO:0000256" key="2">
    <source>
        <dbReference type="ARBA" id="ARBA00009773"/>
    </source>
</evidence>
<feature type="transmembrane region" description="Helical" evidence="6">
    <location>
        <begin position="268"/>
        <end position="289"/>
    </location>
</feature>
<evidence type="ECO:0000256" key="4">
    <source>
        <dbReference type="ARBA" id="ARBA00022989"/>
    </source>
</evidence>
<proteinExistence type="inferred from homology"/>
<dbReference type="InterPro" id="IPR002549">
    <property type="entry name" value="AI-2E-like"/>
</dbReference>
<feature type="transmembrane region" description="Helical" evidence="6">
    <location>
        <begin position="309"/>
        <end position="341"/>
    </location>
</feature>
<comment type="caution">
    <text evidence="7">The sequence shown here is derived from an EMBL/GenBank/DDBJ whole genome shotgun (WGS) entry which is preliminary data.</text>
</comment>
<evidence type="ECO:0000256" key="3">
    <source>
        <dbReference type="ARBA" id="ARBA00022692"/>
    </source>
</evidence>
<evidence type="ECO:0000256" key="6">
    <source>
        <dbReference type="SAM" id="Phobius"/>
    </source>
</evidence>
<keyword evidence="5 6" id="KW-0472">Membrane</keyword>
<feature type="transmembrane region" description="Helical" evidence="6">
    <location>
        <begin position="155"/>
        <end position="177"/>
    </location>
</feature>
<dbReference type="EMBL" id="PNJD01000078">
    <property type="protein sequence ID" value="PMP97980.1"/>
    <property type="molecule type" value="Genomic_DNA"/>
</dbReference>
<feature type="transmembrane region" description="Helical" evidence="6">
    <location>
        <begin position="29"/>
        <end position="49"/>
    </location>
</feature>